<dbReference type="Pfam" id="PF22939">
    <property type="entry name" value="WHD_GPIID"/>
    <property type="match status" value="1"/>
</dbReference>
<proteinExistence type="predicted"/>
<keyword evidence="3" id="KW-1133">Transmembrane helix</keyword>
<evidence type="ECO:0000313" key="5">
    <source>
        <dbReference type="EMBL" id="KAK3319607.1"/>
    </source>
</evidence>
<evidence type="ECO:0000259" key="4">
    <source>
        <dbReference type="PROSITE" id="PS50837"/>
    </source>
</evidence>
<dbReference type="SMART" id="SM00248">
    <property type="entry name" value="ANK"/>
    <property type="match status" value="8"/>
</dbReference>
<dbReference type="Pfam" id="PF17100">
    <property type="entry name" value="NACHT_N"/>
    <property type="match status" value="1"/>
</dbReference>
<dbReference type="Gene3D" id="3.40.50.300">
    <property type="entry name" value="P-loop containing nucleotide triphosphate hydrolases"/>
    <property type="match status" value="1"/>
</dbReference>
<feature type="domain" description="NACHT" evidence="4">
    <location>
        <begin position="328"/>
        <end position="474"/>
    </location>
</feature>
<keyword evidence="2" id="KW-0040">ANK repeat</keyword>
<dbReference type="Proteomes" id="UP001286456">
    <property type="component" value="Unassembled WGS sequence"/>
</dbReference>
<feature type="repeat" description="ANK" evidence="2">
    <location>
        <begin position="823"/>
        <end position="857"/>
    </location>
</feature>
<dbReference type="InterPro" id="IPR002110">
    <property type="entry name" value="Ankyrin_rpt"/>
</dbReference>
<dbReference type="InterPro" id="IPR027417">
    <property type="entry name" value="P-loop_NTPase"/>
</dbReference>
<dbReference type="Pfam" id="PF24883">
    <property type="entry name" value="NPHP3_N"/>
    <property type="match status" value="1"/>
</dbReference>
<accession>A0AAE0M543</accession>
<dbReference type="SUPFAM" id="SSF48403">
    <property type="entry name" value="Ankyrin repeat"/>
    <property type="match status" value="1"/>
</dbReference>
<evidence type="ECO:0000256" key="1">
    <source>
        <dbReference type="ARBA" id="ARBA00022737"/>
    </source>
</evidence>
<evidence type="ECO:0000256" key="3">
    <source>
        <dbReference type="SAM" id="Phobius"/>
    </source>
</evidence>
<dbReference type="Pfam" id="PF00023">
    <property type="entry name" value="Ank"/>
    <property type="match status" value="1"/>
</dbReference>
<reference evidence="5" key="2">
    <citation type="submission" date="2023-06" db="EMBL/GenBank/DDBJ databases">
        <authorList>
            <consortium name="Lawrence Berkeley National Laboratory"/>
            <person name="Haridas S."/>
            <person name="Hensen N."/>
            <person name="Bonometti L."/>
            <person name="Westerberg I."/>
            <person name="Brannstrom I.O."/>
            <person name="Guillou S."/>
            <person name="Cros-Aarteil S."/>
            <person name="Calhoun S."/>
            <person name="Kuo A."/>
            <person name="Mondo S."/>
            <person name="Pangilinan J."/>
            <person name="Riley R."/>
            <person name="Labutti K."/>
            <person name="Andreopoulos B."/>
            <person name="Lipzen A."/>
            <person name="Chen C."/>
            <person name="Yanf M."/>
            <person name="Daum C."/>
            <person name="Ng V."/>
            <person name="Clum A."/>
            <person name="Steindorff A."/>
            <person name="Ohm R."/>
            <person name="Martin F."/>
            <person name="Silar P."/>
            <person name="Natvig D."/>
            <person name="Lalanne C."/>
            <person name="Gautier V."/>
            <person name="Ament-Velasquez S.L."/>
            <person name="Kruys A."/>
            <person name="Hutchinson M.I."/>
            <person name="Powell A.J."/>
            <person name="Barry K."/>
            <person name="Miller A.N."/>
            <person name="Grigoriev I.V."/>
            <person name="Debuchy R."/>
            <person name="Gladieux P."/>
            <person name="Thoren M.H."/>
            <person name="Johannesson H."/>
        </authorList>
    </citation>
    <scope>NUCLEOTIDE SEQUENCE</scope>
    <source>
        <strain evidence="5">SMH4131-1</strain>
    </source>
</reference>
<dbReference type="EMBL" id="JAUEPO010000006">
    <property type="protein sequence ID" value="KAK3319607.1"/>
    <property type="molecule type" value="Genomic_DNA"/>
</dbReference>
<feature type="transmembrane region" description="Helical" evidence="3">
    <location>
        <begin position="70"/>
        <end position="92"/>
    </location>
</feature>
<evidence type="ECO:0000313" key="6">
    <source>
        <dbReference type="Proteomes" id="UP001286456"/>
    </source>
</evidence>
<dbReference type="InterPro" id="IPR055497">
    <property type="entry name" value="DUF7069"/>
</dbReference>
<sequence length="1153" mass="128828">PSEEPGKSVKSLWQEAFDALQAAEPERIEKYKDRLALVVGDDTIPPDSPEGLQILSRKGLEQMEEKRKKFTVLIAGGAISLTGFITGTVELIELSKGLINSAVEGVPPANFVWAGICLVLPLLTNPIAAKKANETGFTYVTSQIEFYLALESLILSSTAGYAAQKPLRDSVLELYRLVIDFQIQSVLYFSRPSVSNLARDMVRYDDWEGMLSTIKEQEDEVIKRADKIISAGSYEKLHKVHQESLRTTKTMQSLLKVAEEHLEVAKENLQVMKSIQASLTPDEEKCLRLLRVSDYKFYKDRIKERVQGTCLWCLDNQKYQEWLGSASGVLLVSADPGCGKSVLAKYLVEEGLPESATVCYFFFKDADQNTLKQALCALLHQLFQRMPHLIKHAMGAFRSNGDKLTETTSALWEILINSLSDPGAGPIIFVLDALDECQEQEMKSLADMLEAWFRTSNRRGGAPSNLKFLLTARPYERVTGAIQQLEDYFPTIRIKGENEWKCLGEEINAVIHHRIDELFKGKPPAVQERLRKRMLAIPHRTYLWMHLVFDFLQSHLFKATPKGVDEIIAILPNTVHDAYARILDKCQPDAHVQVRKTLLSVVGAYRPLTVRELQIIFELNSHSESPPEPDLESDEEFKNRIREYCGLFISIHDNKVFLIHQTAKEFLLNSQAVSWLLPFDAVQADISMAETCIAFLNIPGLNEDLDNFHRDFSGPGHMYSRGMSKFHIQEALSQKPFRDYATTFWHQHSREIAEMHNSVRAGYQNLLDCSQPFTQIWLRYGLEVLHSHRFEGNSIVAALLEPDEEIVSLLLGYGLGLNTKSLDGNTPLHYLVRGHRTSARLINLLLDRGADPNSVDRDGRTPLHTEMSTDICALLVDAGSQVNQQDNFGQSPLFYHDSDGIKYLLSRGADPSVVSTSGKTALHYAACDEEVRTLVDAGLKVDATDGSGSTPLHTCLANDACAALLELGGSVHARDKSGRTPLMRFETDFPALKTPPYYQNKAKELLAAGADPNARCHLDSKTPLHYLCTGRSLLEFDDIEECVKSLISAGAHIDAKDGKGNTPLLLLMRRPWQTPDGQLLDKMEYGIQEEIAELLVQAGADIDLPSGEDGRTPRQLLSEAARSCETSPSHKGCVIVHFPVLRSIFGVEDLGDV</sequence>
<keyword evidence="1" id="KW-0677">Repeat</keyword>
<dbReference type="PROSITE" id="PS50297">
    <property type="entry name" value="ANK_REP_REGION"/>
    <property type="match status" value="1"/>
</dbReference>
<feature type="non-terminal residue" evidence="5">
    <location>
        <position position="1"/>
    </location>
</feature>
<dbReference type="SUPFAM" id="SSF52540">
    <property type="entry name" value="P-loop containing nucleoside triphosphate hydrolases"/>
    <property type="match status" value="1"/>
</dbReference>
<keyword evidence="3" id="KW-0812">Transmembrane</keyword>
<dbReference type="Pfam" id="PF23239">
    <property type="entry name" value="DUF7069"/>
    <property type="match status" value="1"/>
</dbReference>
<reference evidence="5" key="1">
    <citation type="journal article" date="2023" name="Mol. Phylogenet. Evol.">
        <title>Genome-scale phylogeny and comparative genomics of the fungal order Sordariales.</title>
        <authorList>
            <person name="Hensen N."/>
            <person name="Bonometti L."/>
            <person name="Westerberg I."/>
            <person name="Brannstrom I.O."/>
            <person name="Guillou S."/>
            <person name="Cros-Aarteil S."/>
            <person name="Calhoun S."/>
            <person name="Haridas S."/>
            <person name="Kuo A."/>
            <person name="Mondo S."/>
            <person name="Pangilinan J."/>
            <person name="Riley R."/>
            <person name="LaButti K."/>
            <person name="Andreopoulos B."/>
            <person name="Lipzen A."/>
            <person name="Chen C."/>
            <person name="Yan M."/>
            <person name="Daum C."/>
            <person name="Ng V."/>
            <person name="Clum A."/>
            <person name="Steindorff A."/>
            <person name="Ohm R.A."/>
            <person name="Martin F."/>
            <person name="Silar P."/>
            <person name="Natvig D.O."/>
            <person name="Lalanne C."/>
            <person name="Gautier V."/>
            <person name="Ament-Velasquez S.L."/>
            <person name="Kruys A."/>
            <person name="Hutchinson M.I."/>
            <person name="Powell A.J."/>
            <person name="Barry K."/>
            <person name="Miller A.N."/>
            <person name="Grigoriev I.V."/>
            <person name="Debuchy R."/>
            <person name="Gladieux P."/>
            <person name="Hiltunen Thoren M."/>
            <person name="Johannesson H."/>
        </authorList>
    </citation>
    <scope>NUCLEOTIDE SEQUENCE</scope>
    <source>
        <strain evidence="5">SMH4131-1</strain>
    </source>
</reference>
<protein>
    <recommendedName>
        <fullName evidence="4">NACHT domain-containing protein</fullName>
    </recommendedName>
</protein>
<evidence type="ECO:0000256" key="2">
    <source>
        <dbReference type="PROSITE-ProRule" id="PRU00023"/>
    </source>
</evidence>
<feature type="repeat" description="ANK" evidence="2">
    <location>
        <begin position="1019"/>
        <end position="1058"/>
    </location>
</feature>
<gene>
    <name evidence="5" type="ORF">B0T19DRAFT_362247</name>
</gene>
<dbReference type="InterPro" id="IPR007111">
    <property type="entry name" value="NACHT_NTPase"/>
</dbReference>
<comment type="caution">
    <text evidence="5">The sequence shown here is derived from an EMBL/GenBank/DDBJ whole genome shotgun (WGS) entry which is preliminary data.</text>
</comment>
<dbReference type="AlphaFoldDB" id="A0AAE0M543"/>
<dbReference type="PANTHER" id="PTHR10039">
    <property type="entry name" value="AMELOGENIN"/>
    <property type="match status" value="1"/>
</dbReference>
<keyword evidence="3" id="KW-0472">Membrane</keyword>
<dbReference type="InterPro" id="IPR036770">
    <property type="entry name" value="Ankyrin_rpt-contain_sf"/>
</dbReference>
<dbReference type="PROSITE" id="PS50837">
    <property type="entry name" value="NACHT"/>
    <property type="match status" value="1"/>
</dbReference>
<dbReference type="InterPro" id="IPR054471">
    <property type="entry name" value="GPIID_WHD"/>
</dbReference>
<dbReference type="InterPro" id="IPR056884">
    <property type="entry name" value="NPHP3-like_N"/>
</dbReference>
<name>A0AAE0M543_9PEZI</name>
<dbReference type="PANTHER" id="PTHR10039:SF14">
    <property type="entry name" value="NACHT DOMAIN-CONTAINING PROTEIN"/>
    <property type="match status" value="1"/>
</dbReference>
<dbReference type="Pfam" id="PF12796">
    <property type="entry name" value="Ank_2"/>
    <property type="match status" value="1"/>
</dbReference>
<organism evidence="5 6">
    <name type="scientific">Cercophora scortea</name>
    <dbReference type="NCBI Taxonomy" id="314031"/>
    <lineage>
        <taxon>Eukaryota</taxon>
        <taxon>Fungi</taxon>
        <taxon>Dikarya</taxon>
        <taxon>Ascomycota</taxon>
        <taxon>Pezizomycotina</taxon>
        <taxon>Sordariomycetes</taxon>
        <taxon>Sordariomycetidae</taxon>
        <taxon>Sordariales</taxon>
        <taxon>Lasiosphaeriaceae</taxon>
        <taxon>Cercophora</taxon>
    </lineage>
</organism>
<keyword evidence="6" id="KW-1185">Reference proteome</keyword>
<dbReference type="InterPro" id="IPR031359">
    <property type="entry name" value="NACHT_N"/>
</dbReference>
<dbReference type="PROSITE" id="PS50088">
    <property type="entry name" value="ANK_REPEAT"/>
    <property type="match status" value="2"/>
</dbReference>
<dbReference type="Gene3D" id="1.25.40.20">
    <property type="entry name" value="Ankyrin repeat-containing domain"/>
    <property type="match status" value="2"/>
</dbReference>